<evidence type="ECO:0000256" key="1">
    <source>
        <dbReference type="SAM" id="MobiDB-lite"/>
    </source>
</evidence>
<protein>
    <submittedName>
        <fullName evidence="2">Uncharacterized protein</fullName>
    </submittedName>
</protein>
<comment type="caution">
    <text evidence="2">The sequence shown here is derived from an EMBL/GenBank/DDBJ whole genome shotgun (WGS) entry which is preliminary data.</text>
</comment>
<dbReference type="AlphaFoldDB" id="A0A1F6M3X6"/>
<feature type="region of interest" description="Disordered" evidence="1">
    <location>
        <begin position="49"/>
        <end position="70"/>
    </location>
</feature>
<feature type="compositionally biased region" description="Basic residues" evidence="1">
    <location>
        <begin position="55"/>
        <end position="70"/>
    </location>
</feature>
<sequence length="108" mass="11928">MPVVLACFGMDRRKLISRAAREGTERKRQNKDTAEPFIGTRGVATPAHFRASHTTGRRPRKRAWVVTRKMTKSRLSRTANRVAQVAPGAPALAVMDAGVDAAIYCCYN</sequence>
<reference evidence="2 3" key="1">
    <citation type="journal article" date="2016" name="Nat. Commun.">
        <title>Thousands of microbial genomes shed light on interconnected biogeochemical processes in an aquifer system.</title>
        <authorList>
            <person name="Anantharaman K."/>
            <person name="Brown C.T."/>
            <person name="Hug L.A."/>
            <person name="Sharon I."/>
            <person name="Castelle C.J."/>
            <person name="Probst A.J."/>
            <person name="Thomas B.C."/>
            <person name="Singh A."/>
            <person name="Wilkins M.J."/>
            <person name="Karaoz U."/>
            <person name="Brodie E.L."/>
            <person name="Williams K.H."/>
            <person name="Hubbard S.S."/>
            <person name="Banfield J.F."/>
        </authorList>
    </citation>
    <scope>NUCLEOTIDE SEQUENCE [LARGE SCALE GENOMIC DNA]</scope>
</reference>
<gene>
    <name evidence="2" type="ORF">A3B90_01345</name>
</gene>
<proteinExistence type="predicted"/>
<evidence type="ECO:0000313" key="2">
    <source>
        <dbReference type="EMBL" id="OGH66324.1"/>
    </source>
</evidence>
<accession>A0A1F6M3X6</accession>
<organism evidence="2 3">
    <name type="scientific">Candidatus Magasanikbacteria bacterium RIFCSPHIGHO2_02_FULL_41_13</name>
    <dbReference type="NCBI Taxonomy" id="1798676"/>
    <lineage>
        <taxon>Bacteria</taxon>
        <taxon>Candidatus Magasanikiibacteriota</taxon>
    </lineage>
</organism>
<evidence type="ECO:0000313" key="3">
    <source>
        <dbReference type="Proteomes" id="UP000178742"/>
    </source>
</evidence>
<dbReference type="Proteomes" id="UP000178742">
    <property type="component" value="Unassembled WGS sequence"/>
</dbReference>
<dbReference type="STRING" id="1798676.A3B90_01345"/>
<dbReference type="EMBL" id="MFPX01000020">
    <property type="protein sequence ID" value="OGH66324.1"/>
    <property type="molecule type" value="Genomic_DNA"/>
</dbReference>
<name>A0A1F6M3X6_9BACT</name>